<evidence type="ECO:0000313" key="2">
    <source>
        <dbReference type="Proteomes" id="UP001195963"/>
    </source>
</evidence>
<comment type="caution">
    <text evidence="1">The sequence shown here is derived from an EMBL/GenBank/DDBJ whole genome shotgun (WGS) entry which is preliminary data.</text>
</comment>
<dbReference type="Proteomes" id="UP001195963">
    <property type="component" value="Unassembled WGS sequence"/>
</dbReference>
<dbReference type="Pfam" id="PF19924">
    <property type="entry name" value="DUF6387"/>
    <property type="match status" value="1"/>
</dbReference>
<keyword evidence="2" id="KW-1185">Reference proteome</keyword>
<protein>
    <submittedName>
        <fullName evidence="1">Uncharacterized protein</fullName>
    </submittedName>
</protein>
<dbReference type="EMBL" id="JAHZST010000031">
    <property type="protein sequence ID" value="MBW8186581.1"/>
    <property type="molecule type" value="Genomic_DNA"/>
</dbReference>
<dbReference type="InterPro" id="IPR045664">
    <property type="entry name" value="DUF6387"/>
</dbReference>
<accession>A0ABS7EA43</accession>
<dbReference type="RefSeq" id="WP_220111811.1">
    <property type="nucleotide sequence ID" value="NZ_JAHZST010000031.1"/>
</dbReference>
<evidence type="ECO:0000313" key="1">
    <source>
        <dbReference type="EMBL" id="MBW8186581.1"/>
    </source>
</evidence>
<gene>
    <name evidence="1" type="ORF">K0625_23470</name>
</gene>
<name>A0ABS7EA43_9GAMM</name>
<reference evidence="1 2" key="1">
    <citation type="submission" date="2021-07" db="EMBL/GenBank/DDBJ databases">
        <title>Shewanella sp. nov, isolated from SCS.</title>
        <authorList>
            <person name="Cao W.R."/>
        </authorList>
    </citation>
    <scope>NUCLEOTIDE SEQUENCE [LARGE SCALE GENOMIC DNA]</scope>
    <source>
        <strain evidence="1 2">NR704-98</strain>
    </source>
</reference>
<proteinExistence type="predicted"/>
<organism evidence="1 2">
    <name type="scientific">Shewanella nanhaiensis</name>
    <dbReference type="NCBI Taxonomy" id="2864872"/>
    <lineage>
        <taxon>Bacteria</taxon>
        <taxon>Pseudomonadati</taxon>
        <taxon>Pseudomonadota</taxon>
        <taxon>Gammaproteobacteria</taxon>
        <taxon>Alteromonadales</taxon>
        <taxon>Shewanellaceae</taxon>
        <taxon>Shewanella</taxon>
    </lineage>
</organism>
<sequence length="270" mass="31378">MQPTQPIRIRNNEHQLWPTWFSIENYRCLALLTVEEFINELDFRLRLCDLASLPSGRKPRDDKKWAEVERGFVVIADQLTEEANSRQSGSVTALNHIDLLVASENFRLDNQEELLQQEPEYLLPLHNQQKGLLIGVDITADNDSILKDIENLLNCMRLKVNVAEPRSRSNRKSNEKSFKKLFTYKAIPYLDLLLYSLSHKQLNDQHWAPLSLSQGALINLLFEGSIDIEQFKKTHNVFYQNNLLNPDFLKPLITNIRSERELLSRKIGLL</sequence>